<dbReference type="Proteomes" id="UP000278907">
    <property type="component" value="Unassembled WGS sequence"/>
</dbReference>
<keyword evidence="1" id="KW-0732">Signal</keyword>
<accession>A0ABX9QK96</accession>
<evidence type="ECO:0000313" key="2">
    <source>
        <dbReference type="EMBL" id="RKI08252.1"/>
    </source>
</evidence>
<protein>
    <submittedName>
        <fullName evidence="2">Uncharacterized protein</fullName>
    </submittedName>
</protein>
<organism evidence="2 3">
    <name type="scientific">Corallococcus praedator</name>
    <dbReference type="NCBI Taxonomy" id="2316724"/>
    <lineage>
        <taxon>Bacteria</taxon>
        <taxon>Pseudomonadati</taxon>
        <taxon>Myxococcota</taxon>
        <taxon>Myxococcia</taxon>
        <taxon>Myxococcales</taxon>
        <taxon>Cystobacterineae</taxon>
        <taxon>Myxococcaceae</taxon>
        <taxon>Corallococcus</taxon>
    </lineage>
</organism>
<evidence type="ECO:0000256" key="1">
    <source>
        <dbReference type="SAM" id="SignalP"/>
    </source>
</evidence>
<dbReference type="EMBL" id="RAWI01000108">
    <property type="protein sequence ID" value="RKI08252.1"/>
    <property type="molecule type" value="Genomic_DNA"/>
</dbReference>
<sequence length="276" mass="29818">MARMFMSSVVMVALVAAPAAAPTPAPAPAESRMWKVTGTDVTFVQSPKDLRGLRGDKEVFGLQSRKAEFLADFEAEPGTDVSDWEGSQSLSILSVVGPWVSYEQSGSGYTGGAHPYAHTGYVTQDVTKGKDGFSLLDVFAEKDVLAALKADGYVRKHVDDEEEFKNATTVESLLESLGPGEDCVGFEYGLDSVKRAVAFHHVEGDKVAVRIAFGYAGEMCRGNKFVVGVLLPIPKALRPAFERAAKREEGFLMKDAKAVKAPSVVFTWEPPKPKKP</sequence>
<name>A0ABX9QK96_9BACT</name>
<feature type="chain" id="PRO_5045069753" evidence="1">
    <location>
        <begin position="22"/>
        <end position="276"/>
    </location>
</feature>
<gene>
    <name evidence="2" type="ORF">D7Y13_16380</name>
</gene>
<dbReference type="Gene3D" id="3.30.565.40">
    <property type="entry name" value="Fervidobacterium nodosum Rt17-B1 like"/>
    <property type="match status" value="1"/>
</dbReference>
<feature type="signal peptide" evidence="1">
    <location>
        <begin position="1"/>
        <end position="21"/>
    </location>
</feature>
<comment type="caution">
    <text evidence="2">The sequence shown here is derived from an EMBL/GenBank/DDBJ whole genome shotgun (WGS) entry which is preliminary data.</text>
</comment>
<reference evidence="2 3" key="1">
    <citation type="submission" date="2018-09" db="EMBL/GenBank/DDBJ databases">
        <authorList>
            <person name="Livingstone P.G."/>
            <person name="Whitworth D.E."/>
        </authorList>
    </citation>
    <scope>NUCLEOTIDE SEQUENCE [LARGE SCALE GENOMIC DNA]</scope>
    <source>
        <strain evidence="2 3">CA031B</strain>
    </source>
</reference>
<keyword evidence="3" id="KW-1185">Reference proteome</keyword>
<proteinExistence type="predicted"/>
<evidence type="ECO:0000313" key="3">
    <source>
        <dbReference type="Proteomes" id="UP000278907"/>
    </source>
</evidence>